<evidence type="ECO:0000313" key="3">
    <source>
        <dbReference type="EMBL" id="AEH38763.1"/>
    </source>
</evidence>
<name>F8D502_HALXS</name>
<keyword evidence="4" id="KW-1185">Reference proteome</keyword>
<dbReference type="AlphaFoldDB" id="F8D502"/>
<dbReference type="Pfam" id="PF26480">
    <property type="entry name" value="DUF8153"/>
    <property type="match status" value="1"/>
</dbReference>
<protein>
    <recommendedName>
        <fullName evidence="2">DUF8153 domain-containing protein</fullName>
    </recommendedName>
</protein>
<keyword evidence="1" id="KW-0472">Membrane</keyword>
<dbReference type="STRING" id="797210.Halxa_4159"/>
<feature type="transmembrane region" description="Helical" evidence="1">
    <location>
        <begin position="7"/>
        <end position="25"/>
    </location>
</feature>
<dbReference type="InterPro" id="IPR058466">
    <property type="entry name" value="DUF8153"/>
</dbReference>
<accession>F8D502</accession>
<dbReference type="eggNOG" id="arCOG06379">
    <property type="taxonomic scope" value="Archaea"/>
</dbReference>
<organism evidence="3 4">
    <name type="scientific">Halopiger xanaduensis (strain DSM 18323 / JCM 14033 / SH-6)</name>
    <dbReference type="NCBI Taxonomy" id="797210"/>
    <lineage>
        <taxon>Archaea</taxon>
        <taxon>Methanobacteriati</taxon>
        <taxon>Methanobacteriota</taxon>
        <taxon>Stenosarchaea group</taxon>
        <taxon>Halobacteria</taxon>
        <taxon>Halobacteriales</taxon>
        <taxon>Natrialbaceae</taxon>
        <taxon>Halopiger</taxon>
    </lineage>
</organism>
<dbReference type="Proteomes" id="UP000006794">
    <property type="component" value="Chromosome"/>
</dbReference>
<dbReference type="KEGG" id="hxa:Halxa_4159"/>
<keyword evidence="1" id="KW-1133">Transmembrane helix</keyword>
<dbReference type="EMBL" id="CP002839">
    <property type="protein sequence ID" value="AEH38763.1"/>
    <property type="molecule type" value="Genomic_DNA"/>
</dbReference>
<evidence type="ECO:0000256" key="1">
    <source>
        <dbReference type="SAM" id="Phobius"/>
    </source>
</evidence>
<dbReference type="GeneID" id="10799100"/>
<evidence type="ECO:0000259" key="2">
    <source>
        <dbReference type="Pfam" id="PF26480"/>
    </source>
</evidence>
<dbReference type="HOGENOM" id="CLU_167314_0_0_2"/>
<gene>
    <name evidence="3" type="ordered locus">Halxa_4159</name>
</gene>
<dbReference type="RefSeq" id="WP_013881649.1">
    <property type="nucleotide sequence ID" value="NC_015666.1"/>
</dbReference>
<proteinExistence type="predicted"/>
<evidence type="ECO:0000313" key="4">
    <source>
        <dbReference type="Proteomes" id="UP000006794"/>
    </source>
</evidence>
<reference evidence="3 4" key="1">
    <citation type="journal article" date="2012" name="Stand. Genomic Sci.">
        <title>Complete genome sequence of Halopiger xanaduensis type strain (SH-6(T)).</title>
        <authorList>
            <person name="Anderson I."/>
            <person name="Tindall B.J."/>
            <person name="Rohde M."/>
            <person name="Lucas S."/>
            <person name="Han J."/>
            <person name="Lapidus A."/>
            <person name="Cheng J.F."/>
            <person name="Goodwin L."/>
            <person name="Pitluck S."/>
            <person name="Peters L."/>
            <person name="Pati A."/>
            <person name="Mikhailova N."/>
            <person name="Pagani I."/>
            <person name="Teshima H."/>
            <person name="Han C."/>
            <person name="Tapia R."/>
            <person name="Land M."/>
            <person name="Woyke T."/>
            <person name="Klenk H.P."/>
            <person name="Kyrpides N."/>
            <person name="Ivanova N."/>
        </authorList>
    </citation>
    <scope>NUCLEOTIDE SEQUENCE [LARGE SCALE GENOMIC DNA]</scope>
    <source>
        <strain evidence="4">DSM 18323 / JCM 14033 / SH-6</strain>
    </source>
</reference>
<sequence>MRPLLRYVLSLVVGVGVTAVTVQVTGTTDPIVWSLLPLYAAATALVVGHADGWARLLRAGRNRGGGQKLGAIGGGVGALTFSLLFSVSIPAGVAGVGLLLFGQALTVADYEAQRGEAPPARTRDGGSAN</sequence>
<keyword evidence="1" id="KW-0812">Transmembrane</keyword>
<feature type="transmembrane region" description="Helical" evidence="1">
    <location>
        <begin position="71"/>
        <end position="101"/>
    </location>
</feature>
<feature type="domain" description="DUF8153" evidence="2">
    <location>
        <begin position="18"/>
        <end position="115"/>
    </location>
</feature>
<feature type="transmembrane region" description="Helical" evidence="1">
    <location>
        <begin position="31"/>
        <end position="50"/>
    </location>
</feature>